<feature type="transmembrane region" description="Helical" evidence="8">
    <location>
        <begin position="12"/>
        <end position="31"/>
    </location>
</feature>
<evidence type="ECO:0000256" key="2">
    <source>
        <dbReference type="ARBA" id="ARBA00022448"/>
    </source>
</evidence>
<dbReference type="RefSeq" id="WP_059388637.1">
    <property type="nucleotide sequence ID" value="NZ_JAUSRG010000010.1"/>
</dbReference>
<name>A0AAW8DF12_9MICC</name>
<dbReference type="InterPro" id="IPR028325">
    <property type="entry name" value="VG_K_chnl"/>
</dbReference>
<sequence length="257" mass="27821">MTQERWRQVSEWPMVAAAVLFLVAYSFQVIANLSEAQSTVVDTIIWVTWLVFALDYAMCLVLARRRAKWFVRNLHELLILALPVLRPLRLLRLVTLLKLLHRTAGNAMRGRILTFVLGSAALLTYCGALAVLDAEENAAGANITNFGDAIWWAMVTITTVGYGDHYPVTVVGRCVAGGLMVCGIAVLGVVTASVASWLVEQVSSGAAAAATVAEEPMKQEIRRLAEQVERLSALLENADGELRGGVVGARGDHSPPP</sequence>
<keyword evidence="6 8" id="KW-0472">Membrane</keyword>
<feature type="domain" description="Potassium channel" evidence="9">
    <location>
        <begin position="113"/>
        <end position="199"/>
    </location>
</feature>
<feature type="transmembrane region" description="Helical" evidence="8">
    <location>
        <begin position="143"/>
        <end position="162"/>
    </location>
</feature>
<keyword evidence="2" id="KW-0813">Transport</keyword>
<dbReference type="EMBL" id="JAUSTF010000010">
    <property type="protein sequence ID" value="MDQ0182167.1"/>
    <property type="molecule type" value="Genomic_DNA"/>
</dbReference>
<evidence type="ECO:0000313" key="13">
    <source>
        <dbReference type="Proteomes" id="UP001242995"/>
    </source>
</evidence>
<dbReference type="Proteomes" id="UP001242995">
    <property type="component" value="Unassembled WGS sequence"/>
</dbReference>
<dbReference type="GO" id="GO:0008076">
    <property type="term" value="C:voltage-gated potassium channel complex"/>
    <property type="evidence" value="ECO:0007669"/>
    <property type="project" value="InterPro"/>
</dbReference>
<evidence type="ECO:0000256" key="5">
    <source>
        <dbReference type="ARBA" id="ARBA00023065"/>
    </source>
</evidence>
<dbReference type="AlphaFoldDB" id="A0AAW8DF12"/>
<evidence type="ECO:0000313" key="10">
    <source>
        <dbReference type="EMBL" id="MDP9906275.1"/>
    </source>
</evidence>
<feature type="transmembrane region" description="Helical" evidence="8">
    <location>
        <begin position="112"/>
        <end position="131"/>
    </location>
</feature>
<feature type="transmembrane region" description="Helical" evidence="8">
    <location>
        <begin position="174"/>
        <end position="199"/>
    </location>
</feature>
<organism evidence="10 13">
    <name type="scientific">Arthrobacter bambusae</name>
    <dbReference type="NCBI Taxonomy" id="1338426"/>
    <lineage>
        <taxon>Bacteria</taxon>
        <taxon>Bacillati</taxon>
        <taxon>Actinomycetota</taxon>
        <taxon>Actinomycetes</taxon>
        <taxon>Micrococcales</taxon>
        <taxon>Micrococcaceae</taxon>
        <taxon>Arthrobacter</taxon>
    </lineage>
</organism>
<dbReference type="Proteomes" id="UP001230951">
    <property type="component" value="Unassembled WGS sequence"/>
</dbReference>
<dbReference type="PANTHER" id="PTHR11537:SF254">
    <property type="entry name" value="POTASSIUM VOLTAGE-GATED CHANNEL PROTEIN SHAB"/>
    <property type="match status" value="1"/>
</dbReference>
<keyword evidence="3 8" id="KW-0812">Transmembrane</keyword>
<protein>
    <submittedName>
        <fullName evidence="10">Voltage-gated potassium channel</fullName>
    </submittedName>
</protein>
<dbReference type="Pfam" id="PF07885">
    <property type="entry name" value="Ion_trans_2"/>
    <property type="match status" value="1"/>
</dbReference>
<dbReference type="Gene3D" id="1.20.120.350">
    <property type="entry name" value="Voltage-gated potassium channels. Chain C"/>
    <property type="match status" value="1"/>
</dbReference>
<accession>A0AAW8DF12</accession>
<dbReference type="EMBL" id="JAUSRG010000010">
    <property type="protein sequence ID" value="MDP9906275.1"/>
    <property type="molecule type" value="Genomic_DNA"/>
</dbReference>
<evidence type="ECO:0000256" key="7">
    <source>
        <dbReference type="ARBA" id="ARBA00023303"/>
    </source>
</evidence>
<keyword evidence="4 8" id="KW-1133">Transmembrane helix</keyword>
<evidence type="ECO:0000256" key="8">
    <source>
        <dbReference type="SAM" id="Phobius"/>
    </source>
</evidence>
<gene>
    <name evidence="10" type="ORF">J2S90_003254</name>
    <name evidence="11" type="ORF">J2S93_003614</name>
</gene>
<dbReference type="PANTHER" id="PTHR11537">
    <property type="entry name" value="VOLTAGE-GATED POTASSIUM CHANNEL"/>
    <property type="match status" value="1"/>
</dbReference>
<dbReference type="Gene3D" id="1.20.5.110">
    <property type="match status" value="1"/>
</dbReference>
<comment type="caution">
    <text evidence="10">The sequence shown here is derived from an EMBL/GenBank/DDBJ whole genome shotgun (WGS) entry which is preliminary data.</text>
</comment>
<evidence type="ECO:0000256" key="4">
    <source>
        <dbReference type="ARBA" id="ARBA00022989"/>
    </source>
</evidence>
<dbReference type="SUPFAM" id="SSF81324">
    <property type="entry name" value="Voltage-gated potassium channels"/>
    <property type="match status" value="1"/>
</dbReference>
<evidence type="ECO:0000256" key="3">
    <source>
        <dbReference type="ARBA" id="ARBA00022692"/>
    </source>
</evidence>
<reference evidence="10 12" key="1">
    <citation type="submission" date="2023-07" db="EMBL/GenBank/DDBJ databases">
        <title>Sorghum-associated microbial communities from plants grown in Nebraska, USA.</title>
        <authorList>
            <person name="Schachtman D."/>
        </authorList>
    </citation>
    <scope>NUCLEOTIDE SEQUENCE</scope>
    <source>
        <strain evidence="10">DS1006</strain>
        <strain evidence="11 12">DS1016</strain>
    </source>
</reference>
<evidence type="ECO:0000313" key="11">
    <source>
        <dbReference type="EMBL" id="MDQ0182167.1"/>
    </source>
</evidence>
<dbReference type="GO" id="GO:0001508">
    <property type="term" value="P:action potential"/>
    <property type="evidence" value="ECO:0007669"/>
    <property type="project" value="TreeGrafter"/>
</dbReference>
<dbReference type="InterPro" id="IPR027359">
    <property type="entry name" value="Volt_channel_dom_sf"/>
</dbReference>
<proteinExistence type="predicted"/>
<dbReference type="Gene3D" id="1.10.287.70">
    <property type="match status" value="1"/>
</dbReference>
<dbReference type="InterPro" id="IPR013099">
    <property type="entry name" value="K_chnl_dom"/>
</dbReference>
<dbReference type="PRINTS" id="PR00169">
    <property type="entry name" value="KCHANNEL"/>
</dbReference>
<evidence type="ECO:0000256" key="1">
    <source>
        <dbReference type="ARBA" id="ARBA00004141"/>
    </source>
</evidence>
<evidence type="ECO:0000259" key="9">
    <source>
        <dbReference type="Pfam" id="PF07885"/>
    </source>
</evidence>
<evidence type="ECO:0000313" key="12">
    <source>
        <dbReference type="Proteomes" id="UP001230951"/>
    </source>
</evidence>
<dbReference type="GO" id="GO:0005249">
    <property type="term" value="F:voltage-gated potassium channel activity"/>
    <property type="evidence" value="ECO:0007669"/>
    <property type="project" value="InterPro"/>
</dbReference>
<keyword evidence="12" id="KW-1185">Reference proteome</keyword>
<keyword evidence="7 10" id="KW-0407">Ion channel</keyword>
<keyword evidence="5" id="KW-0406">Ion transport</keyword>
<feature type="transmembrane region" description="Helical" evidence="8">
    <location>
        <begin position="43"/>
        <end position="63"/>
    </location>
</feature>
<evidence type="ECO:0000256" key="6">
    <source>
        <dbReference type="ARBA" id="ARBA00023136"/>
    </source>
</evidence>
<comment type="subcellular location">
    <subcellularLocation>
        <location evidence="1">Membrane</location>
        <topology evidence="1">Multi-pass membrane protein</topology>
    </subcellularLocation>
</comment>